<sequence length="81" mass="8887">MEGRYNVTTRRQACVTHCLLSLKLLTVLSRHQLWTKISPFHACSFTQVSGHLSFKPNGQYATMAIGMAGGCAHVCCLFVSA</sequence>
<reference evidence="1 2" key="1">
    <citation type="journal article" date="2013" name="Genome Biol.">
        <title>The genome sequence of the most widely cultivated cacao type and its use to identify candidate genes regulating pod color.</title>
        <authorList>
            <person name="Motamayor J.C."/>
            <person name="Mockaitis K."/>
            <person name="Schmutz J."/>
            <person name="Haiminen N."/>
            <person name="Iii D.L."/>
            <person name="Cornejo O."/>
            <person name="Findley S.D."/>
            <person name="Zheng P."/>
            <person name="Utro F."/>
            <person name="Royaert S."/>
            <person name="Saski C."/>
            <person name="Jenkins J."/>
            <person name="Podicheti R."/>
            <person name="Zhao M."/>
            <person name="Scheffler B.E."/>
            <person name="Stack J.C."/>
            <person name="Feltus F.A."/>
            <person name="Mustiga G.M."/>
            <person name="Amores F."/>
            <person name="Phillips W."/>
            <person name="Marelli J.P."/>
            <person name="May G.D."/>
            <person name="Shapiro H."/>
            <person name="Ma J."/>
            <person name="Bustamante C.D."/>
            <person name="Schnell R.J."/>
            <person name="Main D."/>
            <person name="Gilbert D."/>
            <person name="Parida L."/>
            <person name="Kuhn D.N."/>
        </authorList>
    </citation>
    <scope>NUCLEOTIDE SEQUENCE [LARGE SCALE GENOMIC DNA]</scope>
    <source>
        <strain evidence="2">cv. Matina 1-6</strain>
    </source>
</reference>
<gene>
    <name evidence="1" type="ORF">TCM_021687</name>
</gene>
<dbReference type="InParanoid" id="A0A061ERD6"/>
<dbReference type="AlphaFoldDB" id="A0A061ERD6"/>
<dbReference type="EMBL" id="CM001883">
    <property type="protein sequence ID" value="EOY07188.1"/>
    <property type="molecule type" value="Genomic_DNA"/>
</dbReference>
<organism evidence="1 2">
    <name type="scientific">Theobroma cacao</name>
    <name type="common">Cacao</name>
    <name type="synonym">Cocoa</name>
    <dbReference type="NCBI Taxonomy" id="3641"/>
    <lineage>
        <taxon>Eukaryota</taxon>
        <taxon>Viridiplantae</taxon>
        <taxon>Streptophyta</taxon>
        <taxon>Embryophyta</taxon>
        <taxon>Tracheophyta</taxon>
        <taxon>Spermatophyta</taxon>
        <taxon>Magnoliopsida</taxon>
        <taxon>eudicotyledons</taxon>
        <taxon>Gunneridae</taxon>
        <taxon>Pentapetalae</taxon>
        <taxon>rosids</taxon>
        <taxon>malvids</taxon>
        <taxon>Malvales</taxon>
        <taxon>Malvaceae</taxon>
        <taxon>Byttnerioideae</taxon>
        <taxon>Theobroma</taxon>
    </lineage>
</organism>
<proteinExistence type="predicted"/>
<accession>A0A061ERD6</accession>
<evidence type="ECO:0000313" key="1">
    <source>
        <dbReference type="EMBL" id="EOY07188.1"/>
    </source>
</evidence>
<protein>
    <submittedName>
        <fullName evidence="1">Uncharacterized protein</fullName>
    </submittedName>
</protein>
<dbReference type="Gramene" id="EOY07188">
    <property type="protein sequence ID" value="EOY07188"/>
    <property type="gene ID" value="TCM_021687"/>
</dbReference>
<dbReference type="Proteomes" id="UP000026915">
    <property type="component" value="Chromosome 5"/>
</dbReference>
<evidence type="ECO:0000313" key="2">
    <source>
        <dbReference type="Proteomes" id="UP000026915"/>
    </source>
</evidence>
<name>A0A061ERD6_THECC</name>
<dbReference type="HOGENOM" id="CLU_2578694_0_0_1"/>
<keyword evidence="2" id="KW-1185">Reference proteome</keyword>